<keyword evidence="2" id="KW-0489">Methyltransferase</keyword>
<dbReference type="GO" id="GO:0008168">
    <property type="term" value="F:methyltransferase activity"/>
    <property type="evidence" value="ECO:0007669"/>
    <property type="project" value="UniProtKB-KW"/>
</dbReference>
<dbReference type="CDD" id="cd02440">
    <property type="entry name" value="AdoMet_MTases"/>
    <property type="match status" value="1"/>
</dbReference>
<comment type="caution">
    <text evidence="2">The sequence shown here is derived from an EMBL/GenBank/DDBJ whole genome shotgun (WGS) entry which is preliminary data.</text>
</comment>
<reference evidence="2 3" key="1">
    <citation type="submission" date="2019-11" db="EMBL/GenBank/DDBJ databases">
        <authorList>
            <person name="Dong K."/>
        </authorList>
    </citation>
    <scope>NUCLEOTIDE SEQUENCE [LARGE SCALE GENOMIC DNA]</scope>
    <source>
        <strain evidence="2 3">NBRC 111993</strain>
    </source>
</reference>
<protein>
    <submittedName>
        <fullName evidence="2">Methyltransferase domain-containing protein</fullName>
    </submittedName>
</protein>
<dbReference type="OrthoDB" id="456767at2"/>
<dbReference type="InterPro" id="IPR029063">
    <property type="entry name" value="SAM-dependent_MTases_sf"/>
</dbReference>
<dbReference type="InterPro" id="IPR006342">
    <property type="entry name" value="FkbM_mtfrase"/>
</dbReference>
<evidence type="ECO:0000259" key="1">
    <source>
        <dbReference type="Pfam" id="PF05050"/>
    </source>
</evidence>
<dbReference type="Proteomes" id="UP000478183">
    <property type="component" value="Unassembled WGS sequence"/>
</dbReference>
<dbReference type="Pfam" id="PF05050">
    <property type="entry name" value="Methyltransf_21"/>
    <property type="match status" value="1"/>
</dbReference>
<name>A0A6L6JB43_9RHOB</name>
<keyword evidence="3" id="KW-1185">Reference proteome</keyword>
<sequence length="237" mass="26538">MNAVLDTNLRLHGIRVPITQNDVSPVIWQALKSGSYEAKEARQVRRLLRSGDRVLELGSGIGVITTIMALTPDVTIWSFDANPHTIELAKRVACANDVRNATFSHGLLTAGTRESYQFYIRSDFWMSSMIESQGPYEDRISITSQNIDSFIDEHAINVLVMDIEGGERHLLGHAKLNGVDRVFLELHDHLYGLAGVRDIFDAMSERGFAYDPRNSSGPCVLFTRDDGIPRVYSEDQL</sequence>
<keyword evidence="2" id="KW-0808">Transferase</keyword>
<dbReference type="SUPFAM" id="SSF53335">
    <property type="entry name" value="S-adenosyl-L-methionine-dependent methyltransferases"/>
    <property type="match status" value="1"/>
</dbReference>
<gene>
    <name evidence="2" type="ORF">GL286_15865</name>
</gene>
<dbReference type="RefSeq" id="WP_155096560.1">
    <property type="nucleotide sequence ID" value="NZ_WMIE01000012.1"/>
</dbReference>
<dbReference type="AlphaFoldDB" id="A0A6L6JB43"/>
<proteinExistence type="predicted"/>
<dbReference type="Gene3D" id="3.40.50.150">
    <property type="entry name" value="Vaccinia Virus protein VP39"/>
    <property type="match status" value="1"/>
</dbReference>
<feature type="domain" description="Methyltransferase FkbM" evidence="1">
    <location>
        <begin position="77"/>
        <end position="209"/>
    </location>
</feature>
<evidence type="ECO:0000313" key="2">
    <source>
        <dbReference type="EMBL" id="MTH79200.1"/>
    </source>
</evidence>
<organism evidence="2 3">
    <name type="scientific">Paracoccus aestuariivivens</name>
    <dbReference type="NCBI Taxonomy" id="1820333"/>
    <lineage>
        <taxon>Bacteria</taxon>
        <taxon>Pseudomonadati</taxon>
        <taxon>Pseudomonadota</taxon>
        <taxon>Alphaproteobacteria</taxon>
        <taxon>Rhodobacterales</taxon>
        <taxon>Paracoccaceae</taxon>
        <taxon>Paracoccus</taxon>
    </lineage>
</organism>
<dbReference type="GO" id="GO:0032259">
    <property type="term" value="P:methylation"/>
    <property type="evidence" value="ECO:0007669"/>
    <property type="project" value="UniProtKB-KW"/>
</dbReference>
<dbReference type="EMBL" id="WMIE01000012">
    <property type="protein sequence ID" value="MTH79200.1"/>
    <property type="molecule type" value="Genomic_DNA"/>
</dbReference>
<accession>A0A6L6JB43</accession>
<evidence type="ECO:0000313" key="3">
    <source>
        <dbReference type="Proteomes" id="UP000478183"/>
    </source>
</evidence>